<evidence type="ECO:0000256" key="5">
    <source>
        <dbReference type="PROSITE-ProRule" id="PRU01248"/>
    </source>
</evidence>
<evidence type="ECO:0000313" key="8">
    <source>
        <dbReference type="EMBL" id="BCK60362.1"/>
    </source>
</evidence>
<dbReference type="PANTHER" id="PTHR30349:SF64">
    <property type="entry name" value="PROPHAGE INTEGRASE INTD-RELATED"/>
    <property type="match status" value="1"/>
</dbReference>
<keyword evidence="3 5" id="KW-0238">DNA-binding</keyword>
<proteinExistence type="inferred from homology"/>
<protein>
    <submittedName>
        <fullName evidence="8">Tyrosine recombinase XerD</fullName>
    </submittedName>
</protein>
<feature type="domain" description="Tyr recombinase" evidence="6">
    <location>
        <begin position="217"/>
        <end position="390"/>
    </location>
</feature>
<accession>A0A7G1L495</accession>
<dbReference type="InterPro" id="IPR044068">
    <property type="entry name" value="CB"/>
</dbReference>
<dbReference type="Pfam" id="PF00589">
    <property type="entry name" value="Phage_integrase"/>
    <property type="match status" value="1"/>
</dbReference>
<dbReference type="EMBL" id="LC570768">
    <property type="protein sequence ID" value="BCK60362.1"/>
    <property type="molecule type" value="Genomic_DNA"/>
</dbReference>
<dbReference type="AlphaFoldDB" id="A0A7G1L495"/>
<sequence>MCKNILVSVIPTVMVREVVVNSEVSPPTAKSRQESCGEHVSKQKEVKDEYVPRLIWITYKSGTKVGYFDTHRKKHRRKRIASTSEASLKVIRDKARKLLAEFIIDPDGFEQTYYASLSVERFIYDDYLPAVQETHLSIRTIKSRIKPIVAALGHKPLNRVNRDDIERFQAEQAKTKSVATVNRYVAQIKAIATFAVERGILKSSPAAGIRAKYEPVLPPKGLPDEAVNKLVARLMEDIDEEKARLLLFLFATGSRMGEARALKLQDCDLNRQIAYLPTSKSGRERLIPLNQFALELIRLQLQRHSTTGLLFRGQDCVSPISEPRRYWYRVCNDCGLSEVRIHDARHTVATSLLNKGCSLDVLQKVLGHSSPRMTERYARYHDKTLVKAVDVLHTLWDLPNLTC</sequence>
<dbReference type="Gene3D" id="1.10.443.10">
    <property type="entry name" value="Intergrase catalytic core"/>
    <property type="match status" value="1"/>
</dbReference>
<evidence type="ECO:0000256" key="2">
    <source>
        <dbReference type="ARBA" id="ARBA00022908"/>
    </source>
</evidence>
<evidence type="ECO:0000259" key="7">
    <source>
        <dbReference type="PROSITE" id="PS51900"/>
    </source>
</evidence>
<dbReference type="InterPro" id="IPR011010">
    <property type="entry name" value="DNA_brk_join_enz"/>
</dbReference>
<dbReference type="GO" id="GO:0003677">
    <property type="term" value="F:DNA binding"/>
    <property type="evidence" value="ECO:0007669"/>
    <property type="project" value="UniProtKB-UniRule"/>
</dbReference>
<evidence type="ECO:0000256" key="4">
    <source>
        <dbReference type="ARBA" id="ARBA00023172"/>
    </source>
</evidence>
<dbReference type="InterPro" id="IPR010998">
    <property type="entry name" value="Integrase_recombinase_N"/>
</dbReference>
<evidence type="ECO:0000259" key="6">
    <source>
        <dbReference type="PROSITE" id="PS51898"/>
    </source>
</evidence>
<gene>
    <name evidence="8" type="primary">xerD_5</name>
</gene>
<dbReference type="InterPro" id="IPR002104">
    <property type="entry name" value="Integrase_catalytic"/>
</dbReference>
<dbReference type="GO" id="GO:0006310">
    <property type="term" value="P:DNA recombination"/>
    <property type="evidence" value="ECO:0007669"/>
    <property type="project" value="UniProtKB-KW"/>
</dbReference>
<dbReference type="PANTHER" id="PTHR30349">
    <property type="entry name" value="PHAGE INTEGRASE-RELATED"/>
    <property type="match status" value="1"/>
</dbReference>
<feature type="domain" description="Core-binding (CB)" evidence="7">
    <location>
        <begin position="104"/>
        <end position="196"/>
    </location>
</feature>
<evidence type="ECO:0000256" key="3">
    <source>
        <dbReference type="ARBA" id="ARBA00023125"/>
    </source>
</evidence>
<organism evidence="8">
    <name type="scientific">Aeromonas hydrophila</name>
    <dbReference type="NCBI Taxonomy" id="644"/>
    <lineage>
        <taxon>Bacteria</taxon>
        <taxon>Pseudomonadati</taxon>
        <taxon>Pseudomonadota</taxon>
        <taxon>Gammaproteobacteria</taxon>
        <taxon>Aeromonadales</taxon>
        <taxon>Aeromonadaceae</taxon>
        <taxon>Aeromonas</taxon>
    </lineage>
</organism>
<dbReference type="PROSITE" id="PS51900">
    <property type="entry name" value="CB"/>
    <property type="match status" value="1"/>
</dbReference>
<dbReference type="InterPro" id="IPR013762">
    <property type="entry name" value="Integrase-like_cat_sf"/>
</dbReference>
<comment type="similarity">
    <text evidence="1">Belongs to the 'phage' integrase family.</text>
</comment>
<keyword evidence="4" id="KW-0233">DNA recombination</keyword>
<reference evidence="8" key="1">
    <citation type="submission" date="2020-07" db="EMBL/GenBank/DDBJ databases">
        <title>Aeromonas blaVEB-3.</title>
        <authorList>
            <person name="Sugiyama M."/>
            <person name="Asai T."/>
        </authorList>
    </citation>
    <scope>NUCLEOTIDE SEQUENCE</scope>
    <source>
        <strain evidence="8">K36</strain>
    </source>
</reference>
<evidence type="ECO:0000256" key="1">
    <source>
        <dbReference type="ARBA" id="ARBA00008857"/>
    </source>
</evidence>
<dbReference type="CDD" id="cd00796">
    <property type="entry name" value="INT_Rci_Hp1_C"/>
    <property type="match status" value="1"/>
</dbReference>
<dbReference type="PROSITE" id="PS51898">
    <property type="entry name" value="TYR_RECOMBINASE"/>
    <property type="match status" value="1"/>
</dbReference>
<dbReference type="Gene3D" id="1.10.150.130">
    <property type="match status" value="1"/>
</dbReference>
<name>A0A7G1L495_AERHY</name>
<dbReference type="InterPro" id="IPR050090">
    <property type="entry name" value="Tyrosine_recombinase_XerCD"/>
</dbReference>
<dbReference type="GO" id="GO:0015074">
    <property type="term" value="P:DNA integration"/>
    <property type="evidence" value="ECO:0007669"/>
    <property type="project" value="UniProtKB-KW"/>
</dbReference>
<dbReference type="SUPFAM" id="SSF56349">
    <property type="entry name" value="DNA breaking-rejoining enzymes"/>
    <property type="match status" value="1"/>
</dbReference>
<keyword evidence="2" id="KW-0229">DNA integration</keyword>